<dbReference type="AlphaFoldDB" id="A0A7I8XCF8"/>
<accession>A0A7I8XCF8</accession>
<dbReference type="EMBL" id="CAJFCV020000006">
    <property type="protein sequence ID" value="CAG9131675.1"/>
    <property type="molecule type" value="Genomic_DNA"/>
</dbReference>
<name>A0A7I8XCF8_BURXY</name>
<gene>
    <name evidence="1" type="ORF">BXYJ_LOCUS15430</name>
</gene>
<sequence>MVMFVITDLGYAIRIGSERSAFYPIPETATTHIYAKKALKSEDTESLLFMILGMMAPLPWAGIKNIEEVRKIKLECTEEDSIPDEFNTKEARPLGLYTDDLALENVAEMLILYYLAVEPTDDLHLPVRFPNAEFKLAGTFKSYD</sequence>
<organism evidence="1 2">
    <name type="scientific">Bursaphelenchus xylophilus</name>
    <name type="common">Pinewood nematode worm</name>
    <name type="synonym">Aphelenchoides xylophilus</name>
    <dbReference type="NCBI Taxonomy" id="6326"/>
    <lineage>
        <taxon>Eukaryota</taxon>
        <taxon>Metazoa</taxon>
        <taxon>Ecdysozoa</taxon>
        <taxon>Nematoda</taxon>
        <taxon>Chromadorea</taxon>
        <taxon>Rhabditida</taxon>
        <taxon>Tylenchina</taxon>
        <taxon>Tylenchomorpha</taxon>
        <taxon>Aphelenchoidea</taxon>
        <taxon>Aphelenchoididae</taxon>
        <taxon>Bursaphelenchus</taxon>
    </lineage>
</organism>
<proteinExistence type="predicted"/>
<dbReference type="Proteomes" id="UP000659654">
    <property type="component" value="Unassembled WGS sequence"/>
</dbReference>
<evidence type="ECO:0000313" key="2">
    <source>
        <dbReference type="Proteomes" id="UP000659654"/>
    </source>
</evidence>
<keyword evidence="2" id="KW-1185">Reference proteome</keyword>
<dbReference type="Proteomes" id="UP000582659">
    <property type="component" value="Unassembled WGS sequence"/>
</dbReference>
<comment type="caution">
    <text evidence="1">The sequence shown here is derived from an EMBL/GenBank/DDBJ whole genome shotgun (WGS) entry which is preliminary data.</text>
</comment>
<protein>
    <submittedName>
        <fullName evidence="1">(pine wood nematode) hypothetical protein</fullName>
    </submittedName>
</protein>
<reference evidence="1" key="1">
    <citation type="submission" date="2020-09" db="EMBL/GenBank/DDBJ databases">
        <authorList>
            <person name="Kikuchi T."/>
        </authorList>
    </citation>
    <scope>NUCLEOTIDE SEQUENCE</scope>
    <source>
        <strain evidence="1">Ka4C1</strain>
    </source>
</reference>
<evidence type="ECO:0000313" key="1">
    <source>
        <dbReference type="EMBL" id="CAD5235339.1"/>
    </source>
</evidence>
<dbReference type="EMBL" id="CAJFDI010000006">
    <property type="protein sequence ID" value="CAD5235339.1"/>
    <property type="molecule type" value="Genomic_DNA"/>
</dbReference>